<dbReference type="Proteomes" id="UP000178121">
    <property type="component" value="Unassembled WGS sequence"/>
</dbReference>
<name>A0A1G2MCD0_9BACT</name>
<gene>
    <name evidence="3" type="ORF">A2849_03375</name>
</gene>
<reference evidence="3 4" key="1">
    <citation type="journal article" date="2016" name="Nat. Commun.">
        <title>Thousands of microbial genomes shed light on interconnected biogeochemical processes in an aquifer system.</title>
        <authorList>
            <person name="Anantharaman K."/>
            <person name="Brown C.T."/>
            <person name="Hug L.A."/>
            <person name="Sharon I."/>
            <person name="Castelle C.J."/>
            <person name="Probst A.J."/>
            <person name="Thomas B.C."/>
            <person name="Singh A."/>
            <person name="Wilkins M.J."/>
            <person name="Karaoz U."/>
            <person name="Brodie E.L."/>
            <person name="Williams K.H."/>
            <person name="Hubbard S.S."/>
            <person name="Banfield J.F."/>
        </authorList>
    </citation>
    <scope>NUCLEOTIDE SEQUENCE [LARGE SCALE GENOMIC DNA]</scope>
</reference>
<feature type="region of interest" description="Disordered" evidence="1">
    <location>
        <begin position="38"/>
        <end position="69"/>
    </location>
</feature>
<sequence length="236" mass="25884">MESGLSLKYMKIFGLIFAFVAVALVAYFFGQKGAEPETFIPNTPTSTRDVSGEIEPSDTESSTDGKSVLERSFRESAADPYDGWVKETNTAYGYAFRYPASLTRDPKNSAKLMFSEENLREGGGSVHEATLSEEVTLGKCKSDEALYDSSNTPEAVEKNGITFTRTTHSGRTTGQRYEVVTYQTYKDGLCFKLSLLILSASPVAGEDTSAIETANIGVKEEVSAVFEKIVDDFRFL</sequence>
<dbReference type="EMBL" id="MHRI01000008">
    <property type="protein sequence ID" value="OHA21473.1"/>
    <property type="molecule type" value="Genomic_DNA"/>
</dbReference>
<feature type="compositionally biased region" description="Polar residues" evidence="1">
    <location>
        <begin position="40"/>
        <end position="49"/>
    </location>
</feature>
<keyword evidence="2" id="KW-1133">Transmembrane helix</keyword>
<evidence type="ECO:0008006" key="5">
    <source>
        <dbReference type="Google" id="ProtNLM"/>
    </source>
</evidence>
<keyword evidence="2" id="KW-0472">Membrane</keyword>
<evidence type="ECO:0000313" key="3">
    <source>
        <dbReference type="EMBL" id="OHA21473.1"/>
    </source>
</evidence>
<dbReference type="AlphaFoldDB" id="A0A1G2MCD0"/>
<accession>A0A1G2MCD0</accession>
<feature type="transmembrane region" description="Helical" evidence="2">
    <location>
        <begin position="12"/>
        <end position="30"/>
    </location>
</feature>
<comment type="caution">
    <text evidence="3">The sequence shown here is derived from an EMBL/GenBank/DDBJ whole genome shotgun (WGS) entry which is preliminary data.</text>
</comment>
<proteinExistence type="predicted"/>
<evidence type="ECO:0000256" key="1">
    <source>
        <dbReference type="SAM" id="MobiDB-lite"/>
    </source>
</evidence>
<evidence type="ECO:0000256" key="2">
    <source>
        <dbReference type="SAM" id="Phobius"/>
    </source>
</evidence>
<evidence type="ECO:0000313" key="4">
    <source>
        <dbReference type="Proteomes" id="UP000178121"/>
    </source>
</evidence>
<protein>
    <recommendedName>
        <fullName evidence="5">PsbP C-terminal domain-containing protein</fullName>
    </recommendedName>
</protein>
<organism evidence="3 4">
    <name type="scientific">Candidatus Taylorbacteria bacterium RIFCSPHIGHO2_01_FULL_51_15</name>
    <dbReference type="NCBI Taxonomy" id="1802304"/>
    <lineage>
        <taxon>Bacteria</taxon>
        <taxon>Candidatus Tayloriibacteriota</taxon>
    </lineage>
</organism>
<keyword evidence="2" id="KW-0812">Transmembrane</keyword>